<comment type="caution">
    <text evidence="5">The sequence shown here is derived from an EMBL/GenBank/DDBJ whole genome shotgun (WGS) entry which is preliminary data.</text>
</comment>
<name>J8PHK4_SACAR</name>
<dbReference type="OrthoDB" id="8436363at2759"/>
<feature type="compositionally biased region" description="Low complexity" evidence="4">
    <location>
        <begin position="31"/>
        <end position="65"/>
    </location>
</feature>
<dbReference type="Proteomes" id="UP000006968">
    <property type="component" value="Chromosome XV"/>
</dbReference>
<proteinExistence type="predicted"/>
<dbReference type="EMBL" id="ALIE01000186">
    <property type="protein sequence ID" value="EJS41565.1"/>
    <property type="molecule type" value="Genomic_DNA"/>
</dbReference>
<evidence type="ECO:0000313" key="6">
    <source>
        <dbReference type="Proteomes" id="UP000006968"/>
    </source>
</evidence>
<dbReference type="Gene3D" id="3.80.10.10">
    <property type="entry name" value="Ribonuclease Inhibitor"/>
    <property type="match status" value="1"/>
</dbReference>
<dbReference type="InterPro" id="IPR052410">
    <property type="entry name" value="DRC5"/>
</dbReference>
<feature type="compositionally biased region" description="Polar residues" evidence="4">
    <location>
        <begin position="192"/>
        <end position="201"/>
    </location>
</feature>
<dbReference type="PANTHER" id="PTHR24107">
    <property type="entry name" value="YNEIN REGULATORY COMPLEX SUBUNIT 5"/>
    <property type="match status" value="1"/>
</dbReference>
<sequence>MSSKLRYADIDVPLDWLYKGKRRNRTKSMNSTRSSDSASASTASANKSVTSSSTPTVTANSTASSQRPPIDQSVNNELSKPDPKPVGPPDKIPQQPGRRTRSHSVSYGILQKNTSDDATDSPKITRTRTAQDQPIKEAKASTVAEPIVSKKGRSRSSSISNSLNERSRKSLFGSLFGRRPSTTPSPVVYRPLSSQNDNQRTPELPSIDTRQSKGSTPANTPVTASFKPISSGVNRHRSGSLSSKLRNLPHNILEASSPDSGHHRHQQQQKQKHNHGHEQDPLLTAKSPDLPPILEQETKQQLQKLSNVNLKRVTIAVQEFDSDPPQQLPSRKPKRGDVLIPEDMVSAPPQISLGITNSGDQTGFQSSNSPLYSKDSKEYKVALENSKKAAKEAEKHQKDAYYVAEHVAQEVANYKTRQSKISSSATAAHASADSVADQESSLNIKASKLHIDKPINAGAHPFETHNSENFEYLSPKEQTLDVSYTRCCHLREILPIPSTLRQVKGKTAPLQTLKFLNPKPTLVDILSFCDFIAITPIHNIIFDNVSLTHDMLKIVICSLVTSPLVEKLGLRNVVINEQSWKLLCKFLLRNKTLIKLDISQTKARTDLADPNYREQMDWELFCQVLRNKEGKPLEELLVNGLRFDKMPFNDFQNILLSFAQMNPKNSIRLGMANVEFSTPYFDFLFDWMSGYKVQGVDLAYSNLETLARPMIKKLARLPYKHLEYFTLNSTNITSAEDMSFILKYLSRLPSIKFLDLSNLPQLFPAILTSGYKYLPQFPQLKRIHFDFNDLSVKETTMLVNILAKCKTLSHVSLIGQSPMPDVNKILANNNEQENITAEKKEQITFLRNTLWASLYAFVRDSHNLVSLDVDYDQVPDEIQSRIALCLMHNMKTIMDSSFKLDELTVQDDLIFDGSLISETAEDVLKRLNDKSLLQDDVGKRYLLKKYFEKMEKVHHNVQHTIDSMFEKRKSDDLPLQEKENLVRLLLLEKNLSNILEIFASMPNIADVVPFSNSDNSFPNIGDSSASTSYNDGIRPSLKHLDSDRLINDVSVTENDSSIRPHLMATDSGRIIDVTTGKALLFKSSSNTSLAGKRQEEEEGELHKWGVFVQHQSSRHNSMLPSSVSSSGTSGSSTPGDRIINGQKMEPVQVSSSRLKILPKIPTGTELRDAIIKAKGINSVDDLIKNVTSEKVGLESLYGNELDSRSPSNDSLQESQPKVSLQMPPIEDETVTKKYDKLLNDLSNVRHSKN</sequence>
<dbReference type="HOGENOM" id="CLU_007231_0_0_1"/>
<reference evidence="5 6" key="1">
    <citation type="journal article" date="2013" name="BMC Genomics">
        <title>High quality de novo sequencing and assembly of the Saccharomyces arboricolus genome.</title>
        <authorList>
            <person name="Liti G."/>
            <person name="Nguyen Ba A.N."/>
            <person name="Blythe M."/>
            <person name="Mueller C.A."/>
            <person name="Bergstroem A."/>
            <person name="Cubillos F.A."/>
            <person name="Dafhnis-Calas F."/>
            <person name="Khoshraftar S."/>
            <person name="Malla S."/>
            <person name="Mehta N."/>
            <person name="Siow C.C."/>
            <person name="Warringer J."/>
            <person name="Moses A.M."/>
            <person name="Louis E.J."/>
            <person name="Nieduszynski C.A."/>
        </authorList>
    </citation>
    <scope>NUCLEOTIDE SEQUENCE [LARGE SCALE GENOMIC DNA]</scope>
    <source>
        <strain evidence="6">H-6 / AS 2.3317 / CBS 10644</strain>
    </source>
</reference>
<dbReference type="InterPro" id="IPR032675">
    <property type="entry name" value="LRR_dom_sf"/>
</dbReference>
<evidence type="ECO:0000256" key="1">
    <source>
        <dbReference type="ARBA" id="ARBA00004245"/>
    </source>
</evidence>
<comment type="subcellular location">
    <subcellularLocation>
        <location evidence="1">Cytoplasm</location>
        <location evidence="1">Cytoskeleton</location>
    </subcellularLocation>
</comment>
<keyword evidence="2" id="KW-0963">Cytoplasm</keyword>
<protein>
    <submittedName>
        <fullName evidence="5">YOR227W</fullName>
    </submittedName>
</protein>
<dbReference type="GO" id="GO:0005856">
    <property type="term" value="C:cytoskeleton"/>
    <property type="evidence" value="ECO:0007669"/>
    <property type="project" value="UniProtKB-SubCell"/>
</dbReference>
<dbReference type="AlphaFoldDB" id="J8PHK4"/>
<evidence type="ECO:0000256" key="2">
    <source>
        <dbReference type="ARBA" id="ARBA00022490"/>
    </source>
</evidence>
<feature type="compositionally biased region" description="Polar residues" evidence="4">
    <location>
        <begin position="1204"/>
        <end position="1218"/>
    </location>
</feature>
<gene>
    <name evidence="5" type="ORF">SU7_3328</name>
</gene>
<organism evidence="5 6">
    <name type="scientific">Saccharomyces arboricola (strain H-6 / AS 2.3317 / CBS 10644)</name>
    <name type="common">Yeast</name>
    <dbReference type="NCBI Taxonomy" id="1160507"/>
    <lineage>
        <taxon>Eukaryota</taxon>
        <taxon>Fungi</taxon>
        <taxon>Dikarya</taxon>
        <taxon>Ascomycota</taxon>
        <taxon>Saccharomycotina</taxon>
        <taxon>Saccharomycetes</taxon>
        <taxon>Saccharomycetales</taxon>
        <taxon>Saccharomycetaceae</taxon>
        <taxon>Saccharomyces</taxon>
    </lineage>
</organism>
<keyword evidence="6" id="KW-1185">Reference proteome</keyword>
<feature type="region of interest" description="Disordered" evidence="4">
    <location>
        <begin position="1115"/>
        <end position="1139"/>
    </location>
</feature>
<feature type="region of interest" description="Disordered" evidence="4">
    <location>
        <begin position="1199"/>
        <end position="1226"/>
    </location>
</feature>
<feature type="compositionally biased region" description="Low complexity" evidence="4">
    <location>
        <begin position="155"/>
        <end position="164"/>
    </location>
</feature>
<feature type="compositionally biased region" description="Basic residues" evidence="4">
    <location>
        <begin position="262"/>
        <end position="275"/>
    </location>
</feature>
<accession>J8PHK4</accession>
<evidence type="ECO:0000256" key="4">
    <source>
        <dbReference type="SAM" id="MobiDB-lite"/>
    </source>
</evidence>
<feature type="compositionally biased region" description="Polar residues" evidence="4">
    <location>
        <begin position="208"/>
        <end position="223"/>
    </location>
</feature>
<keyword evidence="3" id="KW-0206">Cytoskeleton</keyword>
<evidence type="ECO:0000256" key="3">
    <source>
        <dbReference type="ARBA" id="ARBA00023212"/>
    </source>
</evidence>
<dbReference type="SUPFAM" id="SSF52047">
    <property type="entry name" value="RNI-like"/>
    <property type="match status" value="1"/>
</dbReference>
<feature type="region of interest" description="Disordered" evidence="4">
    <location>
        <begin position="13"/>
        <end position="290"/>
    </location>
</feature>
<evidence type="ECO:0000313" key="5">
    <source>
        <dbReference type="EMBL" id="EJS41565.1"/>
    </source>
</evidence>
<feature type="compositionally biased region" description="Polar residues" evidence="4">
    <location>
        <begin position="122"/>
        <end position="132"/>
    </location>
</feature>
<dbReference type="PANTHER" id="PTHR24107:SF30">
    <property type="entry name" value="GLC7-INTERACTING PROTEIN 3-RELATED"/>
    <property type="match status" value="1"/>
</dbReference>
<feature type="compositionally biased region" description="Low complexity" evidence="4">
    <location>
        <begin position="1121"/>
        <end position="1133"/>
    </location>
</feature>